<accession>A0AAN1QLY1</accession>
<dbReference type="AlphaFoldDB" id="A0AAN1QLY1"/>
<feature type="binding site" evidence="10">
    <location>
        <position position="262"/>
    </location>
    <ligand>
        <name>L-citrulline</name>
        <dbReference type="ChEBI" id="CHEBI:57743"/>
    </ligand>
</feature>
<sequence>MGRAKRVVLAYSGGVDTSVCIPYLKQEWGVEEVITLAADLGQGDELGPIRQKALDSGAVESLVVDATAEFVRDYAFPAIQANSLYEGRYPLSTALARPLIAKLLVEAAAKYGADAVAHGCTGKGNDQVRFDVSIAALNPDLKVLAPAREWGMSREETIAYGERFGIPAPVKKSSPYSIDRNLLGRSIEAGPLEDPLHEPLEEVYALTKAIANTPDEPAYIELGFEKGLPVTLNGQALEPVALIQQLNAIAGEHGIGRIDMIENRLVGIKSREIYETPALLVLIQAHQDLESLVLTADVSQYKRSIENSWSNLVYNGLWYSPLKAALDAFIQQTQARVTGTVRLRLFKGNSTVVGRSSELSLYSPDMATYGAEDRFDHKAAEGFIYVWGMPTRIWSQTQNR</sequence>
<feature type="binding site" evidence="10">
    <location>
        <position position="89"/>
    </location>
    <ligand>
        <name>L-citrulline</name>
        <dbReference type="ChEBI" id="CHEBI:57743"/>
    </ligand>
</feature>
<comment type="caution">
    <text evidence="10">Lacks conserved residue(s) required for the propagation of feature annotation.</text>
</comment>
<dbReference type="SUPFAM" id="SSF69864">
    <property type="entry name" value="Argininosuccinate synthetase, C-terminal domain"/>
    <property type="match status" value="1"/>
</dbReference>
<keyword evidence="7 10" id="KW-0028">Amino-acid biosynthesis</keyword>
<keyword evidence="4 10" id="KW-0963">Cytoplasm</keyword>
<comment type="subunit">
    <text evidence="2 10">Homotetramer.</text>
</comment>
<dbReference type="GO" id="GO:0005524">
    <property type="term" value="F:ATP binding"/>
    <property type="evidence" value="ECO:0007669"/>
    <property type="project" value="UniProtKB-UniRule"/>
</dbReference>
<dbReference type="PROSITE" id="PS00565">
    <property type="entry name" value="ARGININOSUCCIN_SYN_2"/>
    <property type="match status" value="1"/>
</dbReference>
<evidence type="ECO:0000259" key="11">
    <source>
        <dbReference type="Pfam" id="PF00764"/>
    </source>
</evidence>
<feature type="binding site" evidence="10">
    <location>
        <position position="129"/>
    </location>
    <ligand>
        <name>L-citrulline</name>
        <dbReference type="ChEBI" id="CHEBI:57743"/>
    </ligand>
</feature>
<feature type="binding site" evidence="10">
    <location>
        <position position="121"/>
    </location>
    <ligand>
        <name>L-aspartate</name>
        <dbReference type="ChEBI" id="CHEBI:29991"/>
    </ligand>
</feature>
<dbReference type="InterPro" id="IPR048267">
    <property type="entry name" value="Arginosuc_syn_N"/>
</dbReference>
<comment type="subcellular location">
    <subcellularLocation>
        <location evidence="10">Cytoplasm</location>
    </subcellularLocation>
</comment>
<dbReference type="GO" id="GO:0000053">
    <property type="term" value="P:argininosuccinate metabolic process"/>
    <property type="evidence" value="ECO:0007669"/>
    <property type="project" value="TreeGrafter"/>
</dbReference>
<dbReference type="Proteomes" id="UP000267249">
    <property type="component" value="Chromosome"/>
</dbReference>
<evidence type="ECO:0000256" key="1">
    <source>
        <dbReference type="ARBA" id="ARBA00004967"/>
    </source>
</evidence>
<feature type="domain" description="Arginosuccinate synthase C-terminal" evidence="12">
    <location>
        <begin position="176"/>
        <end position="394"/>
    </location>
</feature>
<keyword evidence="9 10" id="KW-0067">ATP-binding</keyword>
<dbReference type="CDD" id="cd01999">
    <property type="entry name" value="ASS"/>
    <property type="match status" value="1"/>
</dbReference>
<evidence type="ECO:0000256" key="2">
    <source>
        <dbReference type="ARBA" id="ARBA00011881"/>
    </source>
</evidence>
<evidence type="ECO:0000313" key="14">
    <source>
        <dbReference type="Proteomes" id="UP000267249"/>
    </source>
</evidence>
<comment type="pathway">
    <text evidence="1 10">Amino-acid biosynthesis; L-arginine biosynthesis; L-arginine from L-ornithine and carbamoyl phosphate: step 2/3.</text>
</comment>
<feature type="binding site" evidence="10">
    <location>
        <position position="177"/>
    </location>
    <ligand>
        <name>L-citrulline</name>
        <dbReference type="ChEBI" id="CHEBI:57743"/>
    </ligand>
</feature>
<dbReference type="GO" id="GO:0004055">
    <property type="term" value="F:argininosuccinate synthase activity"/>
    <property type="evidence" value="ECO:0007669"/>
    <property type="project" value="UniProtKB-UniRule"/>
</dbReference>
<proteinExistence type="inferred from homology"/>
<dbReference type="FunFam" id="3.90.1260.10:FF:000007">
    <property type="entry name" value="Argininosuccinate synthase"/>
    <property type="match status" value="1"/>
</dbReference>
<dbReference type="PANTHER" id="PTHR11587">
    <property type="entry name" value="ARGININOSUCCINATE SYNTHASE"/>
    <property type="match status" value="1"/>
</dbReference>
<feature type="binding site" evidence="10">
    <location>
        <position position="125"/>
    </location>
    <ligand>
        <name>L-citrulline</name>
        <dbReference type="ChEBI" id="CHEBI:57743"/>
    </ligand>
</feature>
<dbReference type="GO" id="GO:0000050">
    <property type="term" value="P:urea cycle"/>
    <property type="evidence" value="ECO:0007669"/>
    <property type="project" value="TreeGrafter"/>
</dbReference>
<feature type="binding site" evidence="10">
    <location>
        <position position="125"/>
    </location>
    <ligand>
        <name>L-aspartate</name>
        <dbReference type="ChEBI" id="CHEBI:29991"/>
    </ligand>
</feature>
<dbReference type="NCBIfam" id="NF001770">
    <property type="entry name" value="PRK00509.1"/>
    <property type="match status" value="1"/>
</dbReference>
<dbReference type="RefSeq" id="WP_208675484.1">
    <property type="nucleotide sequence ID" value="NZ_CP030139.2"/>
</dbReference>
<dbReference type="Gene3D" id="3.90.1260.10">
    <property type="entry name" value="Argininosuccinate synthetase, chain A, domain 2"/>
    <property type="match status" value="1"/>
</dbReference>
<dbReference type="Gene3D" id="3.40.50.620">
    <property type="entry name" value="HUPs"/>
    <property type="match status" value="1"/>
</dbReference>
<dbReference type="InterPro" id="IPR018223">
    <property type="entry name" value="Arginosuc_synth_CS"/>
</dbReference>
<dbReference type="InterPro" id="IPR024074">
    <property type="entry name" value="AS_cat/multimer_dom_body"/>
</dbReference>
<feature type="binding site" evidence="10">
    <location>
        <position position="126"/>
    </location>
    <ligand>
        <name>L-aspartate</name>
        <dbReference type="ChEBI" id="CHEBI:29991"/>
    </ligand>
</feature>
<dbReference type="InterPro" id="IPR048268">
    <property type="entry name" value="Arginosuc_syn_C"/>
</dbReference>
<protein>
    <recommendedName>
        <fullName evidence="3 10">Argininosuccinate synthase</fullName>
        <ecNumber evidence="3 10">6.3.4.5</ecNumber>
    </recommendedName>
    <alternativeName>
        <fullName evidence="10">Citrulline--aspartate ligase</fullName>
    </alternativeName>
</protein>
<evidence type="ECO:0000256" key="9">
    <source>
        <dbReference type="ARBA" id="ARBA00022840"/>
    </source>
</evidence>
<evidence type="ECO:0000313" key="13">
    <source>
        <dbReference type="EMBL" id="AZB71833.1"/>
    </source>
</evidence>
<evidence type="ECO:0000256" key="6">
    <source>
        <dbReference type="ARBA" id="ARBA00022598"/>
    </source>
</evidence>
<dbReference type="PANTHER" id="PTHR11587:SF2">
    <property type="entry name" value="ARGININOSUCCINATE SYNTHASE"/>
    <property type="match status" value="1"/>
</dbReference>
<dbReference type="GO" id="GO:0006526">
    <property type="term" value="P:L-arginine biosynthetic process"/>
    <property type="evidence" value="ECO:0007669"/>
    <property type="project" value="UniProtKB-UniRule"/>
</dbReference>
<name>A0AAN1QLY1_SYNEL</name>
<dbReference type="EC" id="6.3.4.5" evidence="3 10"/>
<dbReference type="InterPro" id="IPR014729">
    <property type="entry name" value="Rossmann-like_a/b/a_fold"/>
</dbReference>
<keyword evidence="8 10" id="KW-0547">Nucleotide-binding</keyword>
<dbReference type="Pfam" id="PF20979">
    <property type="entry name" value="Arginosuc_syn_C"/>
    <property type="match status" value="1"/>
</dbReference>
<evidence type="ECO:0000256" key="3">
    <source>
        <dbReference type="ARBA" id="ARBA00012286"/>
    </source>
</evidence>
<evidence type="ECO:0000259" key="12">
    <source>
        <dbReference type="Pfam" id="PF20979"/>
    </source>
</evidence>
<gene>
    <name evidence="10" type="primary">argG</name>
    <name evidence="13" type="ORF">DOP62_03010</name>
</gene>
<comment type="similarity">
    <text evidence="10">Belongs to the argininosuccinate synthase family. Type 1 subfamily.</text>
</comment>
<dbReference type="FunFam" id="3.40.50.620:FF:000038">
    <property type="entry name" value="Argininosuccinate synthase"/>
    <property type="match status" value="1"/>
</dbReference>
<feature type="domain" description="Arginosuccinate synthase-like N-terminal" evidence="11">
    <location>
        <begin position="6"/>
        <end position="167"/>
    </location>
</feature>
<dbReference type="SUPFAM" id="SSF52402">
    <property type="entry name" value="Adenine nucleotide alpha hydrolases-like"/>
    <property type="match status" value="1"/>
</dbReference>
<dbReference type="EMBL" id="CP030139">
    <property type="protein sequence ID" value="AZB71833.1"/>
    <property type="molecule type" value="Genomic_DNA"/>
</dbReference>
<reference evidence="13 14" key="1">
    <citation type="journal article" date="2018" name="Sci. Rep.">
        <title>Genome Features and Biochemical Characteristics of a Robust, Fast Growing and Naturally Transformable Cyanobacterium Synechococcus elongatus PCC 11801 Isolated from India.</title>
        <authorList>
            <person name="Jaiswal D."/>
            <person name="Sengupta A."/>
            <person name="Sohoni S."/>
            <person name="Sengupta S."/>
            <person name="Phadnavis A.G."/>
            <person name="Pakrasi H.B."/>
            <person name="Wangikar P.P."/>
        </authorList>
    </citation>
    <scope>NUCLEOTIDE SEQUENCE [LARGE SCALE GENOMIC DNA]</scope>
    <source>
        <strain evidence="13 14">PCC 11801</strain>
    </source>
</reference>
<feature type="binding site" evidence="10">
    <location>
        <begin position="10"/>
        <end position="18"/>
    </location>
    <ligand>
        <name>ATP</name>
        <dbReference type="ChEBI" id="CHEBI:30616"/>
    </ligand>
</feature>
<dbReference type="InterPro" id="IPR001518">
    <property type="entry name" value="Arginosuc_synth"/>
</dbReference>
<keyword evidence="5 10" id="KW-0055">Arginine biosynthesis</keyword>
<evidence type="ECO:0000256" key="7">
    <source>
        <dbReference type="ARBA" id="ARBA00022605"/>
    </source>
</evidence>
<dbReference type="NCBIfam" id="TIGR00032">
    <property type="entry name" value="argG"/>
    <property type="match status" value="1"/>
</dbReference>
<dbReference type="Gene3D" id="1.20.5.470">
    <property type="entry name" value="Single helix bin"/>
    <property type="match status" value="1"/>
</dbReference>
<dbReference type="PROSITE" id="PS00564">
    <property type="entry name" value="ARGININOSUCCIN_SYN_1"/>
    <property type="match status" value="1"/>
</dbReference>
<evidence type="ECO:0000256" key="10">
    <source>
        <dbReference type="HAMAP-Rule" id="MF_00005"/>
    </source>
</evidence>
<dbReference type="HAMAP" id="MF_00005">
    <property type="entry name" value="Arg_succ_synth_type1"/>
    <property type="match status" value="1"/>
</dbReference>
<feature type="binding site" evidence="10">
    <location>
        <position position="186"/>
    </location>
    <ligand>
        <name>L-citrulline</name>
        <dbReference type="ChEBI" id="CHEBI:57743"/>
    </ligand>
</feature>
<keyword evidence="6 10" id="KW-0436">Ligase</keyword>
<feature type="binding site" evidence="10">
    <location>
        <position position="119"/>
    </location>
    <ligand>
        <name>ATP</name>
        <dbReference type="ChEBI" id="CHEBI:30616"/>
    </ligand>
</feature>
<evidence type="ECO:0000256" key="5">
    <source>
        <dbReference type="ARBA" id="ARBA00022571"/>
    </source>
</evidence>
<comment type="catalytic activity">
    <reaction evidence="10">
        <text>L-citrulline + L-aspartate + ATP = 2-(N(omega)-L-arginino)succinate + AMP + diphosphate + H(+)</text>
        <dbReference type="Rhea" id="RHEA:10932"/>
        <dbReference type="ChEBI" id="CHEBI:15378"/>
        <dbReference type="ChEBI" id="CHEBI:29991"/>
        <dbReference type="ChEBI" id="CHEBI:30616"/>
        <dbReference type="ChEBI" id="CHEBI:33019"/>
        <dbReference type="ChEBI" id="CHEBI:57472"/>
        <dbReference type="ChEBI" id="CHEBI:57743"/>
        <dbReference type="ChEBI" id="CHEBI:456215"/>
        <dbReference type="EC" id="6.3.4.5"/>
    </reaction>
</comment>
<feature type="binding site" evidence="10">
    <location>
        <position position="274"/>
    </location>
    <ligand>
        <name>L-citrulline</name>
        <dbReference type="ChEBI" id="CHEBI:57743"/>
    </ligand>
</feature>
<organism evidence="13 14">
    <name type="scientific">Synechococcus elongatus PCC 11801</name>
    <dbReference type="NCBI Taxonomy" id="2219813"/>
    <lineage>
        <taxon>Bacteria</taxon>
        <taxon>Bacillati</taxon>
        <taxon>Cyanobacteriota</taxon>
        <taxon>Cyanophyceae</taxon>
        <taxon>Synechococcales</taxon>
        <taxon>Synechococcaceae</taxon>
        <taxon>Synechococcus</taxon>
    </lineage>
</organism>
<evidence type="ECO:0000256" key="8">
    <source>
        <dbReference type="ARBA" id="ARBA00022741"/>
    </source>
</evidence>
<dbReference type="Pfam" id="PF00764">
    <property type="entry name" value="Arginosuc_synth"/>
    <property type="match status" value="1"/>
</dbReference>
<evidence type="ECO:0000256" key="4">
    <source>
        <dbReference type="ARBA" id="ARBA00022490"/>
    </source>
</evidence>
<dbReference type="InterPro" id="IPR023434">
    <property type="entry name" value="Arginosuc_synth_type_1_subfam"/>
</dbReference>
<dbReference type="GO" id="GO:0005737">
    <property type="term" value="C:cytoplasm"/>
    <property type="evidence" value="ECO:0007669"/>
    <property type="project" value="UniProtKB-SubCell"/>
</dbReference>
<feature type="binding site" evidence="10">
    <location>
        <position position="38"/>
    </location>
    <ligand>
        <name>ATP</name>
        <dbReference type="ChEBI" id="CHEBI:30616"/>
    </ligand>
</feature>